<name>A0A0L0HSI4_SPIPD</name>
<dbReference type="PANTHER" id="PTHR46467">
    <property type="entry name" value="TETHER CONTAINING UBX DOMAIN FOR GLUT4"/>
    <property type="match status" value="1"/>
</dbReference>
<dbReference type="Pfam" id="PF00789">
    <property type="entry name" value="UBX"/>
    <property type="match status" value="1"/>
</dbReference>
<feature type="region of interest" description="Disordered" evidence="1">
    <location>
        <begin position="204"/>
        <end position="258"/>
    </location>
</feature>
<reference evidence="3 4" key="1">
    <citation type="submission" date="2009-08" db="EMBL/GenBank/DDBJ databases">
        <title>The Genome Sequence of Spizellomyces punctatus strain DAOM BR117.</title>
        <authorList>
            <consortium name="The Broad Institute Genome Sequencing Platform"/>
            <person name="Russ C."/>
            <person name="Cuomo C."/>
            <person name="Shea T."/>
            <person name="Young S.K."/>
            <person name="Zeng Q."/>
            <person name="Koehrsen M."/>
            <person name="Haas B."/>
            <person name="Borodovsky M."/>
            <person name="Guigo R."/>
            <person name="Alvarado L."/>
            <person name="Berlin A."/>
            <person name="Bochicchio J."/>
            <person name="Borenstein D."/>
            <person name="Chapman S."/>
            <person name="Chen Z."/>
            <person name="Engels R."/>
            <person name="Freedman E."/>
            <person name="Gellesch M."/>
            <person name="Goldberg J."/>
            <person name="Griggs A."/>
            <person name="Gujja S."/>
            <person name="Heiman D."/>
            <person name="Hepburn T."/>
            <person name="Howarth C."/>
            <person name="Jen D."/>
            <person name="Larson L."/>
            <person name="Lewis B."/>
            <person name="Mehta T."/>
            <person name="Park D."/>
            <person name="Pearson M."/>
            <person name="Roberts A."/>
            <person name="Saif S."/>
            <person name="Shenoy N."/>
            <person name="Sisk P."/>
            <person name="Stolte C."/>
            <person name="Sykes S."/>
            <person name="Thomson T."/>
            <person name="Walk T."/>
            <person name="White J."/>
            <person name="Yandava C."/>
            <person name="Burger G."/>
            <person name="Gray M.W."/>
            <person name="Holland P.W.H."/>
            <person name="King N."/>
            <person name="Lang F.B.F."/>
            <person name="Roger A.J."/>
            <person name="Ruiz-Trillo I."/>
            <person name="Lander E."/>
            <person name="Nusbaum C."/>
        </authorList>
    </citation>
    <scope>NUCLEOTIDE SEQUENCE [LARGE SCALE GENOMIC DNA]</scope>
    <source>
        <strain evidence="3 4">DAOM BR117</strain>
    </source>
</reference>
<evidence type="ECO:0000313" key="3">
    <source>
        <dbReference type="EMBL" id="KND03870.1"/>
    </source>
</evidence>
<dbReference type="InterPro" id="IPR029071">
    <property type="entry name" value="Ubiquitin-like_domsf"/>
</dbReference>
<dbReference type="AlphaFoldDB" id="A0A0L0HSI4"/>
<dbReference type="InterPro" id="IPR021569">
    <property type="entry name" value="TUG-UBL1"/>
</dbReference>
<dbReference type="PANTHER" id="PTHR46467:SF1">
    <property type="entry name" value="TETHER CONTAINING UBX DOMAIN FOR GLUT4"/>
    <property type="match status" value="1"/>
</dbReference>
<proteinExistence type="predicted"/>
<evidence type="ECO:0000256" key="1">
    <source>
        <dbReference type="SAM" id="MobiDB-lite"/>
    </source>
</evidence>
<dbReference type="CDD" id="cd17075">
    <property type="entry name" value="UBX1_UBXN9"/>
    <property type="match status" value="1"/>
</dbReference>
<dbReference type="PROSITE" id="PS50033">
    <property type="entry name" value="UBX"/>
    <property type="match status" value="1"/>
</dbReference>
<dbReference type="GeneID" id="27684994"/>
<dbReference type="GO" id="GO:0005737">
    <property type="term" value="C:cytoplasm"/>
    <property type="evidence" value="ECO:0007669"/>
    <property type="project" value="TreeGrafter"/>
</dbReference>
<dbReference type="eggNOG" id="KOG2699">
    <property type="taxonomic scope" value="Eukaryota"/>
</dbReference>
<sequence>MSTVTIDHPTEAFKKLTLKTTPATPLKHLVDTAVEKWGLGNAEGFGLRHGKNNLDLSLSMRFANLAQGAKLSLVPIKNGPAGPISIALQTPDGTRLVDKFPASTTLWNILVHFETRDGINLTKRTNIENKMKKPVYMMPVCVLMNKEFSTIESLKNTTLQKAGLTSGNGVVRVLLRGTSLSLEDAMQHAEQVTTNDEAVIEATKPSPDAPVAHPHLSAPNPETAPTSVQPAPQVHAPPPVMPTLPQNQTEPQAASDFTPPSFVQISSSDTSLMDVDADYVSIPPVDVDTGAQMSPPVLVSRPSSPPTEQRDTLPESEPESLEFDREIRAFRPPPEGTPYPQFDLPESFYDITPTELKLLLAQHARHTNPDAPLMTRQMRERELQLNRQRYPKTMVRIRFGDWTLVQLRCLSMEKLSTLKTLLNPLLKTPSRPYTLYTTPPFKPLDMNQTFWEANLAPAVLIHFKWDDQQHAPSEGYLNDEWLGRLEDLPGTTSHEVGGLAGVGISKEEGTENGKKRAKWLPSLGGNGGEGGRTLGGNGQSLGSSSQGLYGDQRDAGLGRSPGSGMEDAKVDKKPKWFKIGRK</sequence>
<dbReference type="GO" id="GO:0006886">
    <property type="term" value="P:intracellular protein transport"/>
    <property type="evidence" value="ECO:0007669"/>
    <property type="project" value="TreeGrafter"/>
</dbReference>
<dbReference type="EMBL" id="KQ257451">
    <property type="protein sequence ID" value="KND03870.1"/>
    <property type="molecule type" value="Genomic_DNA"/>
</dbReference>
<feature type="domain" description="UBX" evidence="2">
    <location>
        <begin position="388"/>
        <end position="463"/>
    </location>
</feature>
<feature type="region of interest" description="Disordered" evidence="1">
    <location>
        <begin position="286"/>
        <end position="323"/>
    </location>
</feature>
<dbReference type="STRING" id="645134.A0A0L0HSI4"/>
<organism evidence="3 4">
    <name type="scientific">Spizellomyces punctatus (strain DAOM BR117)</name>
    <dbReference type="NCBI Taxonomy" id="645134"/>
    <lineage>
        <taxon>Eukaryota</taxon>
        <taxon>Fungi</taxon>
        <taxon>Fungi incertae sedis</taxon>
        <taxon>Chytridiomycota</taxon>
        <taxon>Chytridiomycota incertae sedis</taxon>
        <taxon>Chytridiomycetes</taxon>
        <taxon>Spizellomycetales</taxon>
        <taxon>Spizellomycetaceae</taxon>
        <taxon>Spizellomyces</taxon>
    </lineage>
</organism>
<dbReference type="Gene3D" id="3.10.20.90">
    <property type="entry name" value="Phosphatidylinositol 3-kinase Catalytic Subunit, Chain A, domain 1"/>
    <property type="match status" value="2"/>
</dbReference>
<protein>
    <recommendedName>
        <fullName evidence="2">UBX domain-containing protein</fullName>
    </recommendedName>
</protein>
<keyword evidence="4" id="KW-1185">Reference proteome</keyword>
<dbReference type="SUPFAM" id="SSF54236">
    <property type="entry name" value="Ubiquitin-like"/>
    <property type="match status" value="2"/>
</dbReference>
<dbReference type="VEuPathDB" id="FungiDB:SPPG_01323"/>
<feature type="compositionally biased region" description="Basic and acidic residues" evidence="1">
    <location>
        <begin position="505"/>
        <end position="514"/>
    </location>
</feature>
<dbReference type="GO" id="GO:0005634">
    <property type="term" value="C:nucleus"/>
    <property type="evidence" value="ECO:0007669"/>
    <property type="project" value="TreeGrafter"/>
</dbReference>
<dbReference type="Pfam" id="PF11470">
    <property type="entry name" value="TUG-UBL1"/>
    <property type="match status" value="1"/>
</dbReference>
<feature type="region of interest" description="Disordered" evidence="1">
    <location>
        <begin position="504"/>
        <end position="582"/>
    </location>
</feature>
<dbReference type="InParanoid" id="A0A0L0HSI4"/>
<accession>A0A0L0HSI4</accession>
<dbReference type="Proteomes" id="UP000053201">
    <property type="component" value="Unassembled WGS sequence"/>
</dbReference>
<feature type="compositionally biased region" description="Gly residues" evidence="1">
    <location>
        <begin position="524"/>
        <end position="539"/>
    </location>
</feature>
<evidence type="ECO:0000313" key="4">
    <source>
        <dbReference type="Proteomes" id="UP000053201"/>
    </source>
</evidence>
<dbReference type="OrthoDB" id="440781at2759"/>
<dbReference type="GO" id="GO:0012506">
    <property type="term" value="C:vesicle membrane"/>
    <property type="evidence" value="ECO:0007669"/>
    <property type="project" value="TreeGrafter"/>
</dbReference>
<dbReference type="RefSeq" id="XP_016611909.1">
    <property type="nucleotide sequence ID" value="XM_016749644.1"/>
</dbReference>
<dbReference type="OMA" id="APKYDWG"/>
<evidence type="ECO:0000259" key="2">
    <source>
        <dbReference type="PROSITE" id="PS50033"/>
    </source>
</evidence>
<dbReference type="CDD" id="cd16105">
    <property type="entry name" value="Ubl_ASPSCR1_like"/>
    <property type="match status" value="1"/>
</dbReference>
<dbReference type="InterPro" id="IPR001012">
    <property type="entry name" value="UBX_dom"/>
</dbReference>
<gene>
    <name evidence="3" type="ORF">SPPG_01323</name>
</gene>
<feature type="compositionally biased region" description="Low complexity" evidence="1">
    <location>
        <begin position="540"/>
        <end position="550"/>
    </location>
</feature>
<dbReference type="InterPro" id="IPR059238">
    <property type="entry name" value="UBX1_UBXN9"/>
</dbReference>